<keyword evidence="5" id="KW-0687">Ribonucleoprotein</keyword>
<dbReference type="NCBIfam" id="TIGR01575">
    <property type="entry name" value="rimI"/>
    <property type="match status" value="1"/>
</dbReference>
<dbReference type="KEGG" id="pdf:CD630DERM_01510"/>
<feature type="domain" description="N-acetyltransferase" evidence="3">
    <location>
        <begin position="12"/>
        <end position="156"/>
    </location>
</feature>
<dbReference type="GeneID" id="66352698"/>
<reference evidence="8 10" key="2">
    <citation type="submission" date="2017-02" db="EMBL/GenBank/DDBJ databases">
        <authorList>
            <consortium name="Pathogen Informatics"/>
        </authorList>
    </citation>
    <scope>NUCLEOTIDE SEQUENCE [LARGE SCALE GENOMIC DNA]</scope>
    <source>
        <strain evidence="11">clo34</strain>
        <strain evidence="9">Clo34</strain>
        <strain evidence="8 10">VRECD0157</strain>
    </source>
</reference>
<dbReference type="GO" id="GO:0008999">
    <property type="term" value="F:protein-N-terminal-alanine acetyltransferase activity"/>
    <property type="evidence" value="ECO:0007669"/>
    <property type="project" value="UniProtKB-EC"/>
</dbReference>
<evidence type="ECO:0000313" key="6">
    <source>
        <dbReference type="EMBL" id="CDS97289.1"/>
    </source>
</evidence>
<dbReference type="InterPro" id="IPR016181">
    <property type="entry name" value="Acyl_CoA_acyltransferase"/>
</dbReference>
<dbReference type="EMBL" id="LK932465">
    <property type="protein sequence ID" value="CDS82994.1"/>
    <property type="molecule type" value="Genomic_DNA"/>
</dbReference>
<organism evidence="4">
    <name type="scientific">Clostridioides difficile</name>
    <name type="common">Peptoclostridium difficile</name>
    <dbReference type="NCBI Taxonomy" id="1496"/>
    <lineage>
        <taxon>Bacteria</taxon>
        <taxon>Bacillati</taxon>
        <taxon>Bacillota</taxon>
        <taxon>Clostridia</taxon>
        <taxon>Peptostreptococcales</taxon>
        <taxon>Peptostreptococcaceae</taxon>
        <taxon>Clostridioides</taxon>
    </lineage>
</organism>
<dbReference type="Proteomes" id="UP000189137">
    <property type="component" value="Unassembled WGS sequence"/>
</dbReference>
<proteinExistence type="predicted"/>
<evidence type="ECO:0000313" key="9">
    <source>
        <dbReference type="EMBL" id="VFD33670.1"/>
    </source>
</evidence>
<dbReference type="EMBL" id="FUPS01000016">
    <property type="protein sequence ID" value="SJT09306.1"/>
    <property type="molecule type" value="Genomic_DNA"/>
</dbReference>
<dbReference type="InterPro" id="IPR051556">
    <property type="entry name" value="N-term/lysine_N-AcTrnsfr"/>
</dbReference>
<dbReference type="Pfam" id="PF00583">
    <property type="entry name" value="Acetyltransf_1"/>
    <property type="match status" value="1"/>
</dbReference>
<evidence type="ECO:0000259" key="3">
    <source>
        <dbReference type="PROSITE" id="PS51186"/>
    </source>
</evidence>
<evidence type="ECO:0000256" key="1">
    <source>
        <dbReference type="ARBA" id="ARBA00022679"/>
    </source>
</evidence>
<dbReference type="EC" id="2.3.1.128" evidence="4 5"/>
<dbReference type="EMBL" id="DAEPXK010000025">
    <property type="protein sequence ID" value="HBH1542905.1"/>
    <property type="molecule type" value="Genomic_DNA"/>
</dbReference>
<evidence type="ECO:0000313" key="4">
    <source>
        <dbReference type="EMBL" id="CDS82994.1"/>
    </source>
</evidence>
<dbReference type="EMBL" id="LK932861">
    <property type="protein sequence ID" value="CDS97289.1"/>
    <property type="molecule type" value="Genomic_DNA"/>
</dbReference>
<dbReference type="InterPro" id="IPR006464">
    <property type="entry name" value="AcTrfase_RimI/Ard1"/>
</dbReference>
<dbReference type="EC" id="2.3.1.266" evidence="7"/>
<reference evidence="4" key="1">
    <citation type="submission" date="2014-07" db="EMBL/GenBank/DDBJ databases">
        <authorList>
            <person name="Monot Marc"/>
        </authorList>
    </citation>
    <scope>NUCLEOTIDE SEQUENCE</scope>
    <source>
        <strain evidence="6">7032989</strain>
        <strain evidence="5">7032994</strain>
    </source>
</reference>
<sequence length="158" mass="18366">MEDNTKLIVDDIKIEEMTTEDIDEVFEVEKNCFEDYWSKESFRKELSNEVARYIVAKLNGKIVGYVGIWLILDEGHINNVAVHSDYRGKKIGDKLIKGIVDLCKDNNIASMTLEVRASNKIAQNLYRKYGFKMGGIRKEYYSDNKEDAIIMWNQLKEV</sequence>
<dbReference type="PROSITE" id="PS51186">
    <property type="entry name" value="GNAT"/>
    <property type="match status" value="1"/>
</dbReference>
<dbReference type="CDD" id="cd04301">
    <property type="entry name" value="NAT_SF"/>
    <property type="match status" value="1"/>
</dbReference>
<dbReference type="Gene3D" id="3.40.630.30">
    <property type="match status" value="1"/>
</dbReference>
<reference evidence="7" key="3">
    <citation type="journal article" date="2018" name="Genome Biol.">
        <title>SKESA: strategic k-mer extension for scrupulous assemblies.</title>
        <authorList>
            <person name="Souvorov A."/>
            <person name="Agarwala R."/>
            <person name="Lipman D.J."/>
        </authorList>
    </citation>
    <scope>NUCLEOTIDE SEQUENCE</scope>
    <source>
        <strain evidence="7">HN1000</strain>
    </source>
</reference>
<evidence type="ECO:0000313" key="5">
    <source>
        <dbReference type="EMBL" id="CDS83141.1"/>
    </source>
</evidence>
<keyword evidence="2 4" id="KW-0012">Acyltransferase</keyword>
<dbReference type="PANTHER" id="PTHR42919">
    <property type="entry name" value="N-ALPHA-ACETYLTRANSFERASE"/>
    <property type="match status" value="1"/>
</dbReference>
<evidence type="ECO:0000313" key="7">
    <source>
        <dbReference type="EMBL" id="HBH1542905.1"/>
    </source>
</evidence>
<dbReference type="AlphaFoldDB" id="A0A031WDK5"/>
<dbReference type="GO" id="GO:0005840">
    <property type="term" value="C:ribosome"/>
    <property type="evidence" value="ECO:0007669"/>
    <property type="project" value="UniProtKB-KW"/>
</dbReference>
<evidence type="ECO:0000256" key="2">
    <source>
        <dbReference type="ARBA" id="ARBA00023315"/>
    </source>
</evidence>
<evidence type="ECO:0000313" key="8">
    <source>
        <dbReference type="EMBL" id="SJT09306.1"/>
    </source>
</evidence>
<dbReference type="SUPFAM" id="SSF55729">
    <property type="entry name" value="Acyl-CoA N-acyltransferases (Nat)"/>
    <property type="match status" value="1"/>
</dbReference>
<dbReference type="EMBL" id="CAADAN010000010">
    <property type="protein sequence ID" value="VFD33670.1"/>
    <property type="molecule type" value="Genomic_DNA"/>
</dbReference>
<dbReference type="InterPro" id="IPR000182">
    <property type="entry name" value="GNAT_dom"/>
</dbReference>
<dbReference type="EMBL" id="LK932347">
    <property type="protein sequence ID" value="CDS83141.1"/>
    <property type="molecule type" value="Genomic_DNA"/>
</dbReference>
<dbReference type="Proteomes" id="UP000411588">
    <property type="component" value="Unassembled WGS sequence"/>
</dbReference>
<dbReference type="Proteomes" id="UP000878956">
    <property type="component" value="Unassembled WGS sequence"/>
</dbReference>
<keyword evidence="5" id="KW-0689">Ribosomal protein</keyword>
<evidence type="ECO:0000313" key="11">
    <source>
        <dbReference type="Proteomes" id="UP000411588"/>
    </source>
</evidence>
<evidence type="ECO:0000313" key="10">
    <source>
        <dbReference type="Proteomes" id="UP000189137"/>
    </source>
</evidence>
<dbReference type="PATRIC" id="fig|1496.1372.peg.2544"/>
<gene>
    <name evidence="4" type="primary">rimI</name>
    <name evidence="6" type="ORF">BN1095_210044</name>
    <name evidence="4" type="ORF">BN1096_160043</name>
    <name evidence="5" type="ORF">BN1097_140044</name>
    <name evidence="7" type="ORF">KRM00_002407</name>
    <name evidence="9" type="ORF">SAMEA1402399_02729</name>
    <name evidence="8" type="ORF">SAMEA3375112_03654</name>
</gene>
<reference evidence="7" key="4">
    <citation type="submission" date="2021-06" db="EMBL/GenBank/DDBJ databases">
        <authorList>
            <consortium name="NCBI Pathogen Detection Project"/>
        </authorList>
    </citation>
    <scope>NUCLEOTIDE SEQUENCE</scope>
    <source>
        <strain evidence="7">HN1000</strain>
    </source>
</reference>
<protein>
    <submittedName>
        <fullName evidence="4 9">Alanine acetyltransferase, ribosomal family</fullName>
        <ecNumber evidence="4 5">2.3.1.128</ecNumber>
    </submittedName>
    <submittedName>
        <fullName evidence="5 7">Ribosomal protein S18-alanine N-acetyltransferase</fullName>
        <ecNumber evidence="7">2.3.1.266</ecNumber>
    </submittedName>
    <submittedName>
        <fullName evidence="8">Ribosomal-protein-alanine N-acetyltransferase</fullName>
    </submittedName>
</protein>
<name>A0A031WDK5_CLODI</name>
<dbReference type="RefSeq" id="WP_003434429.1">
    <property type="nucleotide sequence ID" value="NZ_AP031492.1"/>
</dbReference>
<accession>A0A031WDK5</accession>
<keyword evidence="1 4" id="KW-0808">Transferase</keyword>
<dbReference type="PANTHER" id="PTHR42919:SF8">
    <property type="entry name" value="N-ALPHA-ACETYLTRANSFERASE 50"/>
    <property type="match status" value="1"/>
</dbReference>